<organism evidence="1 2">
    <name type="scientific">Rangifer tarandus platyrhynchus</name>
    <name type="common">Svalbard reindeer</name>
    <dbReference type="NCBI Taxonomy" id="3082113"/>
    <lineage>
        <taxon>Eukaryota</taxon>
        <taxon>Metazoa</taxon>
        <taxon>Chordata</taxon>
        <taxon>Craniata</taxon>
        <taxon>Vertebrata</taxon>
        <taxon>Euteleostomi</taxon>
        <taxon>Mammalia</taxon>
        <taxon>Eutheria</taxon>
        <taxon>Laurasiatheria</taxon>
        <taxon>Artiodactyla</taxon>
        <taxon>Ruminantia</taxon>
        <taxon>Pecora</taxon>
        <taxon>Cervidae</taxon>
        <taxon>Odocoileinae</taxon>
        <taxon>Rangifer</taxon>
    </lineage>
</organism>
<name>A0ABN8YUV0_RANTA</name>
<proteinExistence type="predicted"/>
<gene>
    <name evidence="1" type="ORF">MRATA1EN1_LOCUS14221</name>
</gene>
<evidence type="ECO:0000313" key="1">
    <source>
        <dbReference type="EMBL" id="CAI9165259.1"/>
    </source>
</evidence>
<dbReference type="EMBL" id="OX459960">
    <property type="protein sequence ID" value="CAI9165259.1"/>
    <property type="molecule type" value="Genomic_DNA"/>
</dbReference>
<protein>
    <submittedName>
        <fullName evidence="1">Uncharacterized protein</fullName>
    </submittedName>
</protein>
<keyword evidence="2" id="KW-1185">Reference proteome</keyword>
<evidence type="ECO:0000313" key="2">
    <source>
        <dbReference type="Proteomes" id="UP001176941"/>
    </source>
</evidence>
<sequence>MFKLVLEKAEEPEIKLPTSPGSWKKHESSRKTSISALLTMPKPLTAWITINWKILKEMGIPDCQEAFNRGTLRPLLIPEYSGIKRRGTPFPGLRNPGISHYGDKYPLPFYEPHGKRVHHEKRWPGGNKLESRLL</sequence>
<reference evidence="1" key="1">
    <citation type="submission" date="2023-04" db="EMBL/GenBank/DDBJ databases">
        <authorList>
            <consortium name="ELIXIR-Norway"/>
        </authorList>
    </citation>
    <scope>NUCLEOTIDE SEQUENCE [LARGE SCALE GENOMIC DNA]</scope>
</reference>
<dbReference type="Proteomes" id="UP001176941">
    <property type="component" value="Chromosome 24"/>
</dbReference>
<accession>A0ABN8YUV0</accession>